<dbReference type="AlphaFoldDB" id="A0A1B8ZT96"/>
<comment type="caution">
    <text evidence="1">The sequence shown here is derived from an EMBL/GenBank/DDBJ whole genome shotgun (WGS) entry which is preliminary data.</text>
</comment>
<protein>
    <submittedName>
        <fullName evidence="1">Uncharacterized protein</fullName>
    </submittedName>
</protein>
<reference evidence="2" key="1">
    <citation type="submission" date="2016-07" db="EMBL/GenBank/DDBJ databases">
        <authorList>
            <person name="Florea S."/>
            <person name="Webb J.S."/>
            <person name="Jaromczyk J."/>
            <person name="Schardl C.L."/>
        </authorList>
    </citation>
    <scope>NUCLEOTIDE SEQUENCE [LARGE SCALE GENOMIC DNA]</scope>
    <source>
        <strain evidence="2">CC-VM-7</strain>
    </source>
</reference>
<dbReference type="OrthoDB" id="1355029at2"/>
<dbReference type="EMBL" id="MAYG01000001">
    <property type="protein sequence ID" value="OCA74789.1"/>
    <property type="molecule type" value="Genomic_DNA"/>
</dbReference>
<gene>
    <name evidence="1" type="ORF">BBI00_10795</name>
</gene>
<organism evidence="1 2">
    <name type="scientific">Chryseobacterium arthrosphaerae</name>
    <dbReference type="NCBI Taxonomy" id="651561"/>
    <lineage>
        <taxon>Bacteria</taxon>
        <taxon>Pseudomonadati</taxon>
        <taxon>Bacteroidota</taxon>
        <taxon>Flavobacteriia</taxon>
        <taxon>Flavobacteriales</taxon>
        <taxon>Weeksellaceae</taxon>
        <taxon>Chryseobacterium group</taxon>
        <taxon>Chryseobacterium</taxon>
    </lineage>
</organism>
<name>A0A1B8ZT96_9FLAO</name>
<dbReference type="Proteomes" id="UP000093432">
    <property type="component" value="Unassembled WGS sequence"/>
</dbReference>
<proteinExistence type="predicted"/>
<evidence type="ECO:0000313" key="1">
    <source>
        <dbReference type="EMBL" id="OCA74789.1"/>
    </source>
</evidence>
<dbReference type="RefSeq" id="WP_065398775.1">
    <property type="nucleotide sequence ID" value="NZ_JAKYXE010000001.1"/>
</dbReference>
<accession>A0A1B8ZT96</accession>
<dbReference type="STRING" id="651561.BBI00_10795"/>
<sequence>MNLKEFHKPRIELKDVCWGDYDYDGSCLAMHNGELYTGYVIFTKYPDGVVKAEVEYNSGSHIGWENEYNEAGILIYSCYSVGPTTQEVYKYDDEGNLLDYYTL</sequence>
<evidence type="ECO:0000313" key="2">
    <source>
        <dbReference type="Proteomes" id="UP000093432"/>
    </source>
</evidence>